<dbReference type="Proteomes" id="UP000177968">
    <property type="component" value="Unassembled WGS sequence"/>
</dbReference>
<dbReference type="GO" id="GO:0003676">
    <property type="term" value="F:nucleic acid binding"/>
    <property type="evidence" value="ECO:0007669"/>
    <property type="project" value="InterPro"/>
</dbReference>
<dbReference type="PROSITE" id="PS50994">
    <property type="entry name" value="INTEGRASE"/>
    <property type="match status" value="1"/>
</dbReference>
<evidence type="ECO:0000259" key="1">
    <source>
        <dbReference type="PROSITE" id="PS50994"/>
    </source>
</evidence>
<reference evidence="2 3" key="1">
    <citation type="journal article" date="2016" name="Nat. Commun.">
        <title>Thousands of microbial genomes shed light on interconnected biogeochemical processes in an aquifer system.</title>
        <authorList>
            <person name="Anantharaman K."/>
            <person name="Brown C.T."/>
            <person name="Hug L.A."/>
            <person name="Sharon I."/>
            <person name="Castelle C.J."/>
            <person name="Probst A.J."/>
            <person name="Thomas B.C."/>
            <person name="Singh A."/>
            <person name="Wilkins M.J."/>
            <person name="Karaoz U."/>
            <person name="Brodie E.L."/>
            <person name="Williams K.H."/>
            <person name="Hubbard S.S."/>
            <person name="Banfield J.F."/>
        </authorList>
    </citation>
    <scope>NUCLEOTIDE SEQUENCE [LARGE SCALE GENOMIC DNA]</scope>
</reference>
<dbReference type="GO" id="GO:0015074">
    <property type="term" value="P:DNA integration"/>
    <property type="evidence" value="ECO:0007669"/>
    <property type="project" value="InterPro"/>
</dbReference>
<evidence type="ECO:0000313" key="3">
    <source>
        <dbReference type="Proteomes" id="UP000177968"/>
    </source>
</evidence>
<dbReference type="SUPFAM" id="SSF53098">
    <property type="entry name" value="Ribonuclease H-like"/>
    <property type="match status" value="1"/>
</dbReference>
<dbReference type="PANTHER" id="PTHR47515">
    <property type="entry name" value="LOW CALCIUM RESPONSE LOCUS PROTEIN T"/>
    <property type="match status" value="1"/>
</dbReference>
<feature type="domain" description="Integrase catalytic" evidence="1">
    <location>
        <begin position="129"/>
        <end position="289"/>
    </location>
</feature>
<proteinExistence type="predicted"/>
<dbReference type="PANTHER" id="PTHR47515:SF2">
    <property type="entry name" value="INTEGRASE CORE DOMAIN PROTEIN"/>
    <property type="match status" value="1"/>
</dbReference>
<evidence type="ECO:0000313" key="2">
    <source>
        <dbReference type="EMBL" id="OGG87444.1"/>
    </source>
</evidence>
<accession>A0A1F6FNL5</accession>
<comment type="caution">
    <text evidence="2">The sequence shown here is derived from an EMBL/GenBank/DDBJ whole genome shotgun (WGS) entry which is preliminary data.</text>
</comment>
<dbReference type="InterPro" id="IPR036397">
    <property type="entry name" value="RNaseH_sf"/>
</dbReference>
<dbReference type="AlphaFoldDB" id="A0A1F6FNL5"/>
<dbReference type="InterPro" id="IPR012337">
    <property type="entry name" value="RNaseH-like_sf"/>
</dbReference>
<sequence length="289" mass="34326">MAYSRNPQLPRIRREAALLVLQRGWSARKVGRYLGYHHTAVIGWVRYMERYGIRPIPTFSSRPKRHPRVLPDELVRKIIAKRFELRRSAEVVHFALKEEGAVVSLSSVKRTLDRHNLLKKRWHRSRHVSPPRPHVKHPGDLVQLDTIHLLRKDGTRVYIFTGLDVRTRFAHAWAFERANVRTALCFLKRMKKVTPFAIKMLQSDHGSEFSRTFSQRARVEHRHSRVRRPNDNAHLERFNRTIQDECLDALPKDAKVINRNLPEWLRYYNEKRHHFGLNLQTPLQVVRSY</sequence>
<dbReference type="InterPro" id="IPR001584">
    <property type="entry name" value="Integrase_cat-core"/>
</dbReference>
<name>A0A1F6FNL5_9BACT</name>
<dbReference type="EMBL" id="MFMO01000028">
    <property type="protein sequence ID" value="OGG87444.1"/>
    <property type="molecule type" value="Genomic_DNA"/>
</dbReference>
<dbReference type="Pfam" id="PF13683">
    <property type="entry name" value="rve_3"/>
    <property type="match status" value="1"/>
</dbReference>
<gene>
    <name evidence="2" type="ORF">A3H15_03005</name>
</gene>
<dbReference type="InterPro" id="IPR009057">
    <property type="entry name" value="Homeodomain-like_sf"/>
</dbReference>
<organism evidence="2 3">
    <name type="scientific">Candidatus Kaiserbacteria bacterium RIFCSPLOWO2_12_FULL_50_28</name>
    <dbReference type="NCBI Taxonomy" id="1798527"/>
    <lineage>
        <taxon>Bacteria</taxon>
        <taxon>Candidatus Kaiseribacteriota</taxon>
    </lineage>
</organism>
<dbReference type="SUPFAM" id="SSF46689">
    <property type="entry name" value="Homeodomain-like"/>
    <property type="match status" value="1"/>
</dbReference>
<dbReference type="Gene3D" id="3.30.420.10">
    <property type="entry name" value="Ribonuclease H-like superfamily/Ribonuclease H"/>
    <property type="match status" value="1"/>
</dbReference>
<protein>
    <recommendedName>
        <fullName evidence="1">Integrase catalytic domain-containing protein</fullName>
    </recommendedName>
</protein>